<evidence type="ECO:0000313" key="2">
    <source>
        <dbReference type="EMBL" id="TCO18808.1"/>
    </source>
</evidence>
<evidence type="ECO:0000313" key="3">
    <source>
        <dbReference type="Proteomes" id="UP000295818"/>
    </source>
</evidence>
<proteinExistence type="predicted"/>
<evidence type="ECO:0000256" key="1">
    <source>
        <dbReference type="SAM" id="MobiDB-lite"/>
    </source>
</evidence>
<reference evidence="2 3" key="1">
    <citation type="journal article" date="2015" name="Stand. Genomic Sci.">
        <title>Genomic Encyclopedia of Bacterial and Archaeal Type Strains, Phase III: the genomes of soil and plant-associated and newly described type strains.</title>
        <authorList>
            <person name="Whitman W.B."/>
            <person name="Woyke T."/>
            <person name="Klenk H.P."/>
            <person name="Zhou Y."/>
            <person name="Lilburn T.G."/>
            <person name="Beck B.J."/>
            <person name="De Vos P."/>
            <person name="Vandamme P."/>
            <person name="Eisen J.A."/>
            <person name="Garrity G."/>
            <person name="Hugenholtz P."/>
            <person name="Kyrpides N.C."/>
        </authorList>
    </citation>
    <scope>NUCLEOTIDE SEQUENCE [LARGE SCALE GENOMIC DNA]</scope>
    <source>
        <strain evidence="2 3">VKM Ac-2538</strain>
    </source>
</reference>
<dbReference type="EMBL" id="SLWM01000011">
    <property type="protein sequence ID" value="TCO18808.1"/>
    <property type="molecule type" value="Genomic_DNA"/>
</dbReference>
<sequence>MGIFDKFKGRAEGLKQKAGEVVDAHGDKVGEGLDKAGEFVDEKTGGKYGDKIDKGVDQAKNRLDGLDGQDDDIPNKPDNPA</sequence>
<dbReference type="RefSeq" id="WP_132191541.1">
    <property type="nucleotide sequence ID" value="NZ_SLWM01000011.1"/>
</dbReference>
<gene>
    <name evidence="2" type="ORF">EV644_11146</name>
</gene>
<feature type="compositionally biased region" description="Basic and acidic residues" evidence="1">
    <location>
        <begin position="40"/>
        <end position="65"/>
    </location>
</feature>
<organism evidence="2 3">
    <name type="scientific">Kribbella orskensis</name>
    <dbReference type="NCBI Taxonomy" id="2512216"/>
    <lineage>
        <taxon>Bacteria</taxon>
        <taxon>Bacillati</taxon>
        <taxon>Actinomycetota</taxon>
        <taxon>Actinomycetes</taxon>
        <taxon>Propionibacteriales</taxon>
        <taxon>Kribbellaceae</taxon>
        <taxon>Kribbella</taxon>
    </lineage>
</organism>
<comment type="caution">
    <text evidence="2">The sequence shown here is derived from an EMBL/GenBank/DDBJ whole genome shotgun (WGS) entry which is preliminary data.</text>
</comment>
<protein>
    <submittedName>
        <fullName evidence="2">Antitoxin protein of toxin-antitoxin system</fullName>
    </submittedName>
</protein>
<dbReference type="Pfam" id="PF14013">
    <property type="entry name" value="MT0933_antitox"/>
    <property type="match status" value="1"/>
</dbReference>
<keyword evidence="3" id="KW-1185">Reference proteome</keyword>
<feature type="region of interest" description="Disordered" evidence="1">
    <location>
        <begin position="40"/>
        <end position="81"/>
    </location>
</feature>
<dbReference type="InterPro" id="IPR028037">
    <property type="entry name" value="Antitoxin_Rv0909/MT0933"/>
</dbReference>
<accession>A0ABY2BFG8</accession>
<name>A0ABY2BFG8_9ACTN</name>
<dbReference type="Proteomes" id="UP000295818">
    <property type="component" value="Unassembled WGS sequence"/>
</dbReference>